<reference evidence="7 8" key="1">
    <citation type="submission" date="2021-03" db="EMBL/GenBank/DDBJ databases">
        <title>Genomic Encyclopedia of Type Strains, Phase IV (KMG-IV): sequencing the most valuable type-strain genomes for metagenomic binning, comparative biology and taxonomic classification.</title>
        <authorList>
            <person name="Goeker M."/>
        </authorList>
    </citation>
    <scope>NUCLEOTIDE SEQUENCE [LARGE SCALE GENOMIC DNA]</scope>
    <source>
        <strain evidence="7 8">DSM 26048</strain>
    </source>
</reference>
<dbReference type="InterPro" id="IPR002491">
    <property type="entry name" value="ABC_transptr_periplasmic_BD"/>
</dbReference>
<dbReference type="Pfam" id="PF01497">
    <property type="entry name" value="Peripla_BP_2"/>
    <property type="match status" value="1"/>
</dbReference>
<organism evidence="7 8">
    <name type="scientific">Paenibacillus eucommiae</name>
    <dbReference type="NCBI Taxonomy" id="1355755"/>
    <lineage>
        <taxon>Bacteria</taxon>
        <taxon>Bacillati</taxon>
        <taxon>Bacillota</taxon>
        <taxon>Bacilli</taxon>
        <taxon>Bacillales</taxon>
        <taxon>Paenibacillaceae</taxon>
        <taxon>Paenibacillus</taxon>
    </lineage>
</organism>
<comment type="caution">
    <text evidence="7">The sequence shown here is derived from an EMBL/GenBank/DDBJ whole genome shotgun (WGS) entry which is preliminary data.</text>
</comment>
<dbReference type="RefSeq" id="WP_245375793.1">
    <property type="nucleotide sequence ID" value="NZ_JAGGLB010000018.1"/>
</dbReference>
<comment type="subcellular location">
    <subcellularLocation>
        <location evidence="1">Cell envelope</location>
    </subcellularLocation>
</comment>
<gene>
    <name evidence="7" type="ORF">J2Z66_004984</name>
</gene>
<keyword evidence="8" id="KW-1185">Reference proteome</keyword>
<dbReference type="InterPro" id="IPR051313">
    <property type="entry name" value="Bact_iron-sidero_bind"/>
</dbReference>
<sequence length="350" mass="38657">MQQEIKTSRTARFTVFSILLLVMLLAACGVNKDKPSETSSITPQATNTESTETAAGSSETPSPSGTEQPKTRTVKDDLGRNVEIPVAPKRVIAGEFASELLAVGVTPIGAGDNSFKIIFTQKEMAGVEKIGDPPNAEKILELSPDLIIAPTVFQEIYPEPMEQLAKIAPIFYVSFDQDPIYDIFPKIADLVGKSTEAKQWIADYEKEAQTAREQVKTAIGDDTVTIFRVEKGRLRVYLNRNFAGYMLHSGLQVHPPEAVAAEIEKNKNGSAFEISLEKLPEYAADHMFIIVRGEGDDQGAFQEIEKSALWKNLPAVKNNKPHFLDTDKYYGSDIVTIRETMKEAVEMLTK</sequence>
<dbReference type="Proteomes" id="UP001519287">
    <property type="component" value="Unassembled WGS sequence"/>
</dbReference>
<protein>
    <submittedName>
        <fullName evidence="7">Iron complex transport system substrate-binding protein</fullName>
    </submittedName>
</protein>
<dbReference type="PANTHER" id="PTHR30532">
    <property type="entry name" value="IRON III DICITRATE-BINDING PERIPLASMIC PROTEIN"/>
    <property type="match status" value="1"/>
</dbReference>
<accession>A0ABS4J0J7</accession>
<evidence type="ECO:0000313" key="8">
    <source>
        <dbReference type="Proteomes" id="UP001519287"/>
    </source>
</evidence>
<feature type="domain" description="Fe/B12 periplasmic-binding" evidence="6">
    <location>
        <begin position="88"/>
        <end position="350"/>
    </location>
</feature>
<dbReference type="PANTHER" id="PTHR30532:SF26">
    <property type="entry name" value="IRON(3+)-HYDROXAMATE-BINDING PROTEIN FHUD"/>
    <property type="match status" value="1"/>
</dbReference>
<dbReference type="SUPFAM" id="SSF53807">
    <property type="entry name" value="Helical backbone' metal receptor"/>
    <property type="match status" value="1"/>
</dbReference>
<evidence type="ECO:0000256" key="1">
    <source>
        <dbReference type="ARBA" id="ARBA00004196"/>
    </source>
</evidence>
<feature type="region of interest" description="Disordered" evidence="5">
    <location>
        <begin position="33"/>
        <end position="79"/>
    </location>
</feature>
<proteinExistence type="inferred from homology"/>
<feature type="compositionally biased region" description="Basic and acidic residues" evidence="5">
    <location>
        <begin position="69"/>
        <end position="79"/>
    </location>
</feature>
<dbReference type="EMBL" id="JAGGLB010000018">
    <property type="protein sequence ID" value="MBP1993363.1"/>
    <property type="molecule type" value="Genomic_DNA"/>
</dbReference>
<keyword evidence="4" id="KW-0732">Signal</keyword>
<evidence type="ECO:0000256" key="3">
    <source>
        <dbReference type="ARBA" id="ARBA00022448"/>
    </source>
</evidence>
<evidence type="ECO:0000259" key="6">
    <source>
        <dbReference type="PROSITE" id="PS50983"/>
    </source>
</evidence>
<dbReference type="PROSITE" id="PS50983">
    <property type="entry name" value="FE_B12_PBP"/>
    <property type="match status" value="1"/>
</dbReference>
<evidence type="ECO:0000256" key="4">
    <source>
        <dbReference type="ARBA" id="ARBA00022729"/>
    </source>
</evidence>
<comment type="similarity">
    <text evidence="2">Belongs to the bacterial solute-binding protein 8 family.</text>
</comment>
<dbReference type="PROSITE" id="PS51257">
    <property type="entry name" value="PROKAR_LIPOPROTEIN"/>
    <property type="match status" value="1"/>
</dbReference>
<keyword evidence="3" id="KW-0813">Transport</keyword>
<feature type="compositionally biased region" description="Polar residues" evidence="5">
    <location>
        <begin position="37"/>
        <end position="68"/>
    </location>
</feature>
<evidence type="ECO:0000313" key="7">
    <source>
        <dbReference type="EMBL" id="MBP1993363.1"/>
    </source>
</evidence>
<name>A0ABS4J0J7_9BACL</name>
<dbReference type="Gene3D" id="3.40.50.1980">
    <property type="entry name" value="Nitrogenase molybdenum iron protein domain"/>
    <property type="match status" value="2"/>
</dbReference>
<evidence type="ECO:0000256" key="5">
    <source>
        <dbReference type="SAM" id="MobiDB-lite"/>
    </source>
</evidence>
<evidence type="ECO:0000256" key="2">
    <source>
        <dbReference type="ARBA" id="ARBA00008814"/>
    </source>
</evidence>